<dbReference type="Proteomes" id="UP000332933">
    <property type="component" value="Unassembled WGS sequence"/>
</dbReference>
<keyword evidence="2 4" id="KW-0863">Zinc-finger</keyword>
<evidence type="ECO:0000256" key="1">
    <source>
        <dbReference type="ARBA" id="ARBA00022723"/>
    </source>
</evidence>
<dbReference type="AlphaFoldDB" id="A0A485L5H3"/>
<dbReference type="InterPro" id="IPR023393">
    <property type="entry name" value="START-like_dom_sf"/>
</dbReference>
<gene>
    <name evidence="7" type="primary">Aste57867_15888</name>
    <name evidence="6" type="ORF">As57867_015832</name>
    <name evidence="7" type="ORF">ASTE57867_15888</name>
</gene>
<dbReference type="Gene3D" id="3.30.40.10">
    <property type="entry name" value="Zinc/RING finger domain, C3HC4 (zinc finger)"/>
    <property type="match status" value="1"/>
</dbReference>
<dbReference type="InterPro" id="IPR052727">
    <property type="entry name" value="Rab4/Rab5_effector"/>
</dbReference>
<evidence type="ECO:0000313" key="7">
    <source>
        <dbReference type="EMBL" id="VFT92675.1"/>
    </source>
</evidence>
<dbReference type="InterPro" id="IPR000306">
    <property type="entry name" value="Znf_FYVE"/>
</dbReference>
<dbReference type="EMBL" id="CAADRA010005789">
    <property type="protein sequence ID" value="VFT92675.1"/>
    <property type="molecule type" value="Genomic_DNA"/>
</dbReference>
<dbReference type="PROSITE" id="PS50178">
    <property type="entry name" value="ZF_FYVE"/>
    <property type="match status" value="1"/>
</dbReference>
<reference evidence="6" key="2">
    <citation type="submission" date="2019-06" db="EMBL/GenBank/DDBJ databases">
        <title>Genomics analysis of Aphanomyces spp. identifies a new class of oomycete effector associated with host adaptation.</title>
        <authorList>
            <person name="Gaulin E."/>
        </authorList>
    </citation>
    <scope>NUCLEOTIDE SEQUENCE</scope>
    <source>
        <strain evidence="6">CBS 578.67</strain>
    </source>
</reference>
<dbReference type="Pfam" id="PF08495">
    <property type="entry name" value="FIST"/>
    <property type="match status" value="1"/>
</dbReference>
<dbReference type="OrthoDB" id="957735at2759"/>
<keyword evidence="3" id="KW-0862">Zinc</keyword>
<keyword evidence="8" id="KW-1185">Reference proteome</keyword>
<dbReference type="SMART" id="SM00064">
    <property type="entry name" value="FYVE"/>
    <property type="match status" value="1"/>
</dbReference>
<dbReference type="InterPro" id="IPR013083">
    <property type="entry name" value="Znf_RING/FYVE/PHD"/>
</dbReference>
<evidence type="ECO:0000256" key="4">
    <source>
        <dbReference type="PROSITE-ProRule" id="PRU00091"/>
    </source>
</evidence>
<sequence length="867" mass="95763">MDRFDVDKLDFESVEPCRPSSFDGTSSFKLDAAIRARQALEGIHLKVKSTHKDAKHLDWRLSKKVKEVKVHRLEPEYTNDMQSTRISFRISTEVKAMLESIVNVLAPSTTQEYMRVEKRVFPKFLQCAVLRQGTEANSDVNEFSSDSSYPRHTIKWHASHLLTNRLTGRLGTPADFVFEEYVEIETVQGRSRGFGYMQSVDTAEDDLRKLSPVKCKRGSVRKGVFLVTPLDEHGMSHEVSLMYILDFPKTFGVSAERVIAAYTERLVNMREILFNTLFQAIKILPRNKWVDDRSRTYCAVCESPFTLVRSRHHCRACGEVICHYCSRKWSIPIQDAGELQTRLCTPCSLRARSHLMPAPIACLTDGGMPVRLSRSSTTINLAAAAATSPSLDDFDYNDVIHSMHTMSHRPLQSMPYTGGNGSSLYGLPRGGGGFPSLAAALTNAPPVRVGTSMSLSSDTAHAVTDAWEKLVCMLQQERPHFVFVQYSCDHAPRAIAETLQALHPSVVFCGNSLGVLDQDVLLFQEESFVRAPHVLSLWGLYDVDGTFATAGGRFGVAACMAKDTTRQVLQDGIRKLHLGPTESPDFVWLIPSEGYEDDVVETVSAMLDTALSTVGATSKQSRLCGMPGDVCVFDDASDADADGSIVLAMCCPSVQVTHAFFSCYEPNDRVFTVTKAEGKRLLILDAQAPLALLKDGLDRHKRKLYLDTKPKIFPAFGRLQKRDKALQLIEPIAVHSDLSMTLSAPVFRGDQVCLMSMDRKKIPADVAARLQHARHGMEIVGCFVSCSASIVQHLGDDFDQLRTAVQSGLGGDANIAITGSLSMCQLGVVGGAHHVSHSNGMVAALLITTKKKNNWRPRVTQPARKSF</sequence>
<dbReference type="PANTHER" id="PTHR13510:SF44">
    <property type="entry name" value="RABENOSYN-5"/>
    <property type="match status" value="1"/>
</dbReference>
<evidence type="ECO:0000256" key="2">
    <source>
        <dbReference type="ARBA" id="ARBA00022771"/>
    </source>
</evidence>
<evidence type="ECO:0000259" key="5">
    <source>
        <dbReference type="PROSITE" id="PS50178"/>
    </source>
</evidence>
<evidence type="ECO:0000256" key="3">
    <source>
        <dbReference type="ARBA" id="ARBA00022833"/>
    </source>
</evidence>
<organism evidence="7 8">
    <name type="scientific">Aphanomyces stellatus</name>
    <dbReference type="NCBI Taxonomy" id="120398"/>
    <lineage>
        <taxon>Eukaryota</taxon>
        <taxon>Sar</taxon>
        <taxon>Stramenopiles</taxon>
        <taxon>Oomycota</taxon>
        <taxon>Saprolegniomycetes</taxon>
        <taxon>Saprolegniales</taxon>
        <taxon>Verrucalvaceae</taxon>
        <taxon>Aphanomyces</taxon>
    </lineage>
</organism>
<dbReference type="InterPro" id="IPR017455">
    <property type="entry name" value="Znf_FYVE-rel"/>
</dbReference>
<protein>
    <submittedName>
        <fullName evidence="7">Aste57867_15888 protein</fullName>
    </submittedName>
</protein>
<dbReference type="InterPro" id="IPR013702">
    <property type="entry name" value="FIST_domain_N"/>
</dbReference>
<dbReference type="Gene3D" id="3.30.530.20">
    <property type="match status" value="1"/>
</dbReference>
<accession>A0A485L5H3</accession>
<dbReference type="EMBL" id="VJMH01005768">
    <property type="protein sequence ID" value="KAF0693099.1"/>
    <property type="molecule type" value="Genomic_DNA"/>
</dbReference>
<evidence type="ECO:0000313" key="6">
    <source>
        <dbReference type="EMBL" id="KAF0693099.1"/>
    </source>
</evidence>
<dbReference type="Pfam" id="PF01363">
    <property type="entry name" value="FYVE"/>
    <property type="match status" value="1"/>
</dbReference>
<dbReference type="GO" id="GO:0008270">
    <property type="term" value="F:zinc ion binding"/>
    <property type="evidence" value="ECO:0007669"/>
    <property type="project" value="UniProtKB-KW"/>
</dbReference>
<reference evidence="7 8" key="1">
    <citation type="submission" date="2019-03" db="EMBL/GenBank/DDBJ databases">
        <authorList>
            <person name="Gaulin E."/>
            <person name="Dumas B."/>
        </authorList>
    </citation>
    <scope>NUCLEOTIDE SEQUENCE [LARGE SCALE GENOMIC DNA]</scope>
    <source>
        <strain evidence="7">CBS 568.67</strain>
    </source>
</reference>
<evidence type="ECO:0000313" key="8">
    <source>
        <dbReference type="Proteomes" id="UP000332933"/>
    </source>
</evidence>
<feature type="domain" description="FYVE-type" evidence="5">
    <location>
        <begin position="292"/>
        <end position="352"/>
    </location>
</feature>
<dbReference type="InterPro" id="IPR011011">
    <property type="entry name" value="Znf_FYVE_PHD"/>
</dbReference>
<keyword evidence="1" id="KW-0479">Metal-binding</keyword>
<proteinExistence type="predicted"/>
<name>A0A485L5H3_9STRA</name>
<dbReference type="PANTHER" id="PTHR13510">
    <property type="entry name" value="FYVE-FINGER-CONTAINING RAB5 EFFECTOR PROTEIN RABENOSYN-5-RELATED"/>
    <property type="match status" value="1"/>
</dbReference>
<dbReference type="SUPFAM" id="SSF57903">
    <property type="entry name" value="FYVE/PHD zinc finger"/>
    <property type="match status" value="1"/>
</dbReference>